<dbReference type="EMBL" id="AMGV01000002">
    <property type="protein sequence ID" value="KEF61998.1"/>
    <property type="molecule type" value="Genomic_DNA"/>
</dbReference>
<dbReference type="GO" id="GO:0051920">
    <property type="term" value="F:peroxiredoxin activity"/>
    <property type="evidence" value="ECO:0007669"/>
    <property type="project" value="InterPro"/>
</dbReference>
<keyword evidence="3" id="KW-1185">Reference proteome</keyword>
<protein>
    <recommendedName>
        <fullName evidence="1">Carboxymuconolactone decarboxylase-like domain-containing protein</fullName>
    </recommendedName>
</protein>
<dbReference type="AlphaFoldDB" id="A0A072PRN7"/>
<dbReference type="HOGENOM" id="CLU_082760_2_0_1"/>
<dbReference type="InterPro" id="IPR029032">
    <property type="entry name" value="AhpD-like"/>
</dbReference>
<dbReference type="InterPro" id="IPR003779">
    <property type="entry name" value="CMD-like"/>
</dbReference>
<evidence type="ECO:0000259" key="1">
    <source>
        <dbReference type="Pfam" id="PF02627"/>
    </source>
</evidence>
<evidence type="ECO:0000313" key="2">
    <source>
        <dbReference type="EMBL" id="KEF61998.1"/>
    </source>
</evidence>
<dbReference type="PANTHER" id="PTHR34846:SF11">
    <property type="entry name" value="4-CARBOXYMUCONOLACTONE DECARBOXYLASE FAMILY PROTEIN (AFU_ORTHOLOGUE AFUA_6G11590)"/>
    <property type="match status" value="1"/>
</dbReference>
<name>A0A072PRN7_9EURO</name>
<gene>
    <name evidence="2" type="ORF">A1O9_03570</name>
</gene>
<dbReference type="GeneID" id="25278504"/>
<organism evidence="2 3">
    <name type="scientific">Exophiala aquamarina CBS 119918</name>
    <dbReference type="NCBI Taxonomy" id="1182545"/>
    <lineage>
        <taxon>Eukaryota</taxon>
        <taxon>Fungi</taxon>
        <taxon>Dikarya</taxon>
        <taxon>Ascomycota</taxon>
        <taxon>Pezizomycotina</taxon>
        <taxon>Eurotiomycetes</taxon>
        <taxon>Chaetothyriomycetidae</taxon>
        <taxon>Chaetothyriales</taxon>
        <taxon>Herpotrichiellaceae</taxon>
        <taxon>Exophiala</taxon>
    </lineage>
</organism>
<dbReference type="PANTHER" id="PTHR34846">
    <property type="entry name" value="4-CARBOXYMUCONOLACTONE DECARBOXYLASE FAMILY PROTEIN (AFU_ORTHOLOGUE AFUA_6G11590)"/>
    <property type="match status" value="1"/>
</dbReference>
<comment type="caution">
    <text evidence="2">The sequence shown here is derived from an EMBL/GenBank/DDBJ whole genome shotgun (WGS) entry which is preliminary data.</text>
</comment>
<dbReference type="SUPFAM" id="SSF69118">
    <property type="entry name" value="AhpD-like"/>
    <property type="match status" value="1"/>
</dbReference>
<dbReference type="Proteomes" id="UP000027920">
    <property type="component" value="Unassembled WGS sequence"/>
</dbReference>
<dbReference type="Gene3D" id="1.20.1290.10">
    <property type="entry name" value="AhpD-like"/>
    <property type="match status" value="1"/>
</dbReference>
<dbReference type="VEuPathDB" id="FungiDB:A1O9_03570"/>
<evidence type="ECO:0000313" key="3">
    <source>
        <dbReference type="Proteomes" id="UP000027920"/>
    </source>
</evidence>
<accession>A0A072PRN7</accession>
<dbReference type="Pfam" id="PF02627">
    <property type="entry name" value="CMD"/>
    <property type="match status" value="1"/>
</dbReference>
<proteinExistence type="predicted"/>
<sequence>MRLPYAPGTAPHDQPEAAAIYQRIAARRAPRPLIPLDLSLLHSPPVADGYNSFLNAIRNETIVDQALMELAICRIGALNGAVWEWRAHAALAVKAGVKKAALEAILDVNSGIGEGIAWTNLSHKEEAVVRYADAMTKDVEVPQAVFSRLSEIGLNEREIVELTAGIAAYNCVSRFLVALDVGEMNGKPMEVPADAK</sequence>
<dbReference type="RefSeq" id="XP_013264588.1">
    <property type="nucleotide sequence ID" value="XM_013409134.1"/>
</dbReference>
<dbReference type="OrthoDB" id="9998495at2759"/>
<reference evidence="2 3" key="1">
    <citation type="submission" date="2013-03" db="EMBL/GenBank/DDBJ databases">
        <title>The Genome Sequence of Exophiala aquamarina CBS 119918.</title>
        <authorList>
            <consortium name="The Broad Institute Genomics Platform"/>
            <person name="Cuomo C."/>
            <person name="de Hoog S."/>
            <person name="Gorbushina A."/>
            <person name="Walker B."/>
            <person name="Young S.K."/>
            <person name="Zeng Q."/>
            <person name="Gargeya S."/>
            <person name="Fitzgerald M."/>
            <person name="Haas B."/>
            <person name="Abouelleil A."/>
            <person name="Allen A.W."/>
            <person name="Alvarado L."/>
            <person name="Arachchi H.M."/>
            <person name="Berlin A.M."/>
            <person name="Chapman S.B."/>
            <person name="Gainer-Dewar J."/>
            <person name="Goldberg J."/>
            <person name="Griggs A."/>
            <person name="Gujja S."/>
            <person name="Hansen M."/>
            <person name="Howarth C."/>
            <person name="Imamovic A."/>
            <person name="Ireland A."/>
            <person name="Larimer J."/>
            <person name="McCowan C."/>
            <person name="Murphy C."/>
            <person name="Pearson M."/>
            <person name="Poon T.W."/>
            <person name="Priest M."/>
            <person name="Roberts A."/>
            <person name="Saif S."/>
            <person name="Shea T."/>
            <person name="Sisk P."/>
            <person name="Sykes S."/>
            <person name="Wortman J."/>
            <person name="Nusbaum C."/>
            <person name="Birren B."/>
        </authorList>
    </citation>
    <scope>NUCLEOTIDE SEQUENCE [LARGE SCALE GENOMIC DNA]</scope>
    <source>
        <strain evidence="2 3">CBS 119918</strain>
    </source>
</reference>
<feature type="domain" description="Carboxymuconolactone decarboxylase-like" evidence="1">
    <location>
        <begin position="44"/>
        <end position="115"/>
    </location>
</feature>